<keyword evidence="2" id="KW-0560">Oxidoreductase</keyword>
<proteinExistence type="inferred from homology"/>
<feature type="non-terminal residue" evidence="4">
    <location>
        <position position="103"/>
    </location>
</feature>
<keyword evidence="3" id="KW-0503">Monooxygenase</keyword>
<dbReference type="Proteomes" id="UP000027920">
    <property type="component" value="Unassembled WGS sequence"/>
</dbReference>
<gene>
    <name evidence="4" type="ORF">A1O9_02559</name>
</gene>
<dbReference type="VEuPathDB" id="FungiDB:A1O9_02559"/>
<dbReference type="AlphaFoldDB" id="A0A072PZD6"/>
<dbReference type="GeneID" id="25277501"/>
<dbReference type="STRING" id="1182545.A0A072PZD6"/>
<dbReference type="SUPFAM" id="SSF51905">
    <property type="entry name" value="FAD/NAD(P)-binding domain"/>
    <property type="match status" value="1"/>
</dbReference>
<reference evidence="4 5" key="1">
    <citation type="submission" date="2013-03" db="EMBL/GenBank/DDBJ databases">
        <title>The Genome Sequence of Exophiala aquamarina CBS 119918.</title>
        <authorList>
            <consortium name="The Broad Institute Genomics Platform"/>
            <person name="Cuomo C."/>
            <person name="de Hoog S."/>
            <person name="Gorbushina A."/>
            <person name="Walker B."/>
            <person name="Young S.K."/>
            <person name="Zeng Q."/>
            <person name="Gargeya S."/>
            <person name="Fitzgerald M."/>
            <person name="Haas B."/>
            <person name="Abouelleil A."/>
            <person name="Allen A.W."/>
            <person name="Alvarado L."/>
            <person name="Arachchi H.M."/>
            <person name="Berlin A.M."/>
            <person name="Chapman S.B."/>
            <person name="Gainer-Dewar J."/>
            <person name="Goldberg J."/>
            <person name="Griggs A."/>
            <person name="Gujja S."/>
            <person name="Hansen M."/>
            <person name="Howarth C."/>
            <person name="Imamovic A."/>
            <person name="Ireland A."/>
            <person name="Larimer J."/>
            <person name="McCowan C."/>
            <person name="Murphy C."/>
            <person name="Pearson M."/>
            <person name="Poon T.W."/>
            <person name="Priest M."/>
            <person name="Roberts A."/>
            <person name="Saif S."/>
            <person name="Shea T."/>
            <person name="Sisk P."/>
            <person name="Sykes S."/>
            <person name="Wortman J."/>
            <person name="Nusbaum C."/>
            <person name="Birren B."/>
        </authorList>
    </citation>
    <scope>NUCLEOTIDE SEQUENCE [LARGE SCALE GENOMIC DNA]</scope>
    <source>
        <strain evidence="4 5">CBS 119918</strain>
    </source>
</reference>
<dbReference type="RefSeq" id="XP_013263585.1">
    <property type="nucleotide sequence ID" value="XM_013408131.1"/>
</dbReference>
<name>A0A072PZD6_9EURO</name>
<evidence type="ECO:0000256" key="1">
    <source>
        <dbReference type="ARBA" id="ARBA00007992"/>
    </source>
</evidence>
<dbReference type="HOGENOM" id="CLU_2270095_0_0_1"/>
<comment type="caution">
    <text evidence="4">The sequence shown here is derived from an EMBL/GenBank/DDBJ whole genome shotgun (WGS) entry which is preliminary data.</text>
</comment>
<protein>
    <submittedName>
        <fullName evidence="4">Uncharacterized protein</fullName>
    </submittedName>
</protein>
<dbReference type="EMBL" id="AMGV01000002">
    <property type="protein sequence ID" value="KEF60995.1"/>
    <property type="molecule type" value="Genomic_DNA"/>
</dbReference>
<dbReference type="InterPro" id="IPR050493">
    <property type="entry name" value="FAD-dep_Monooxygenase_BioMet"/>
</dbReference>
<dbReference type="PANTHER" id="PTHR13789:SF311">
    <property type="entry name" value="HYDROXYLASE, PUTATIVE (AFU_ORTHOLOGUE AFUA_5G10180)-RELATED"/>
    <property type="match status" value="1"/>
</dbReference>
<feature type="non-terminal residue" evidence="4">
    <location>
        <position position="1"/>
    </location>
</feature>
<keyword evidence="5" id="KW-1185">Reference proteome</keyword>
<organism evidence="4 5">
    <name type="scientific">Exophiala aquamarina CBS 119918</name>
    <dbReference type="NCBI Taxonomy" id="1182545"/>
    <lineage>
        <taxon>Eukaryota</taxon>
        <taxon>Fungi</taxon>
        <taxon>Dikarya</taxon>
        <taxon>Ascomycota</taxon>
        <taxon>Pezizomycotina</taxon>
        <taxon>Eurotiomycetes</taxon>
        <taxon>Chaetothyriomycetidae</taxon>
        <taxon>Chaetothyriales</taxon>
        <taxon>Herpotrichiellaceae</taxon>
        <taxon>Exophiala</taxon>
    </lineage>
</organism>
<dbReference type="GO" id="GO:0004497">
    <property type="term" value="F:monooxygenase activity"/>
    <property type="evidence" value="ECO:0007669"/>
    <property type="project" value="UniProtKB-KW"/>
</dbReference>
<accession>A0A072PZD6</accession>
<comment type="similarity">
    <text evidence="1">Belongs to the paxM FAD-dependent monooxygenase family.</text>
</comment>
<evidence type="ECO:0000256" key="2">
    <source>
        <dbReference type="ARBA" id="ARBA00023002"/>
    </source>
</evidence>
<evidence type="ECO:0000313" key="4">
    <source>
        <dbReference type="EMBL" id="KEF60995.1"/>
    </source>
</evidence>
<dbReference type="Gene3D" id="3.50.50.60">
    <property type="entry name" value="FAD/NAD(P)-binding domain"/>
    <property type="match status" value="1"/>
</dbReference>
<evidence type="ECO:0000256" key="3">
    <source>
        <dbReference type="ARBA" id="ARBA00023033"/>
    </source>
</evidence>
<sequence length="103" mass="11376">WKVLHHSELEKWTNGYVALLDDVCHPTLPRQSQGATIAVEDGAVLGVLLGILAQSQYVAEILRLYEKLQKSCLTVNFRGAAKNGRIYQLPDGLEQAVRDGVFA</sequence>
<dbReference type="InterPro" id="IPR036188">
    <property type="entry name" value="FAD/NAD-bd_sf"/>
</dbReference>
<dbReference type="PANTHER" id="PTHR13789">
    <property type="entry name" value="MONOOXYGENASE"/>
    <property type="match status" value="1"/>
</dbReference>
<evidence type="ECO:0000313" key="5">
    <source>
        <dbReference type="Proteomes" id="UP000027920"/>
    </source>
</evidence>